<dbReference type="InterPro" id="IPR015943">
    <property type="entry name" value="WD40/YVTN_repeat-like_dom_sf"/>
</dbReference>
<reference evidence="1" key="1">
    <citation type="submission" date="2020-01" db="EMBL/GenBank/DDBJ databases">
        <title>Whole-genome analyses of novel actinobacteria.</title>
        <authorList>
            <person name="Sahin N."/>
        </authorList>
    </citation>
    <scope>NUCLEOTIDE SEQUENCE</scope>
    <source>
        <strain evidence="1">YC537</strain>
    </source>
</reference>
<evidence type="ECO:0000313" key="1">
    <source>
        <dbReference type="EMBL" id="NBE52895.1"/>
    </source>
</evidence>
<dbReference type="SUPFAM" id="SSF50998">
    <property type="entry name" value="Quinoprotein alcohol dehydrogenase-like"/>
    <property type="match status" value="1"/>
</dbReference>
<name>A0A964UR36_9ACTN</name>
<proteinExistence type="predicted"/>
<dbReference type="InterPro" id="IPR011047">
    <property type="entry name" value="Quinoprotein_ADH-like_sf"/>
</dbReference>
<dbReference type="Gene3D" id="2.130.10.10">
    <property type="entry name" value="YVTN repeat-like/Quinoprotein amine dehydrogenase"/>
    <property type="match status" value="1"/>
</dbReference>
<dbReference type="Proteomes" id="UP000598297">
    <property type="component" value="Unassembled WGS sequence"/>
</dbReference>
<dbReference type="EMBL" id="JAAAHS010000107">
    <property type="protein sequence ID" value="NBE52895.1"/>
    <property type="molecule type" value="Genomic_DNA"/>
</dbReference>
<comment type="caution">
    <text evidence="1">The sequence shown here is derived from an EMBL/GenBank/DDBJ whole genome shotgun (WGS) entry which is preliminary data.</text>
</comment>
<dbReference type="RefSeq" id="WP_161698282.1">
    <property type="nucleotide sequence ID" value="NZ_JAAAHS010000107.1"/>
</dbReference>
<evidence type="ECO:0000313" key="2">
    <source>
        <dbReference type="Proteomes" id="UP000598297"/>
    </source>
</evidence>
<accession>A0A964UR36</accession>
<dbReference type="AlphaFoldDB" id="A0A964UR36"/>
<keyword evidence="2" id="KW-1185">Reference proteome</keyword>
<evidence type="ECO:0008006" key="3">
    <source>
        <dbReference type="Google" id="ProtNLM"/>
    </source>
</evidence>
<protein>
    <recommendedName>
        <fullName evidence="3">WD40 repeat domain-containing protein</fullName>
    </recommendedName>
</protein>
<gene>
    <name evidence="1" type="ORF">GUY60_15960</name>
</gene>
<dbReference type="OrthoDB" id="218695at2"/>
<sequence length="342" mass="36402">MAELSLVQTAEIPFGRLADFDLVTTSTGPLLVGTHPEGACTWDPLRDQWAVHRLDSPPWPPGHGPDGPAALTALGALVVDGRIVVGGGSKKQRFAQWDLDSGEIRTFADYHYFNVDTVGTLELPDRSLFLTSPENEAVHVWDAADSGDGHPAEEHNVRYDRGTAPGVLDGRPVLVAYDGDYGCNGVWDLDEGLPFVKFDHELETEDGEEWLTSFALTHVGGRPLVVAAGAFGSVVPVDINRGEWGEPLAGHEPFEEETDIMVAVGAGDGPPIAVTCTDPYPGPGSTSTLRAWDLEQDQALGSPVAAHEGGALGVQFTELDGRPVAVTVGRGDASVRVWAVDR</sequence>
<organism evidence="1 2">
    <name type="scientific">Streptomyces boluensis</name>
    <dbReference type="NCBI Taxonomy" id="1775135"/>
    <lineage>
        <taxon>Bacteria</taxon>
        <taxon>Bacillati</taxon>
        <taxon>Actinomycetota</taxon>
        <taxon>Actinomycetes</taxon>
        <taxon>Kitasatosporales</taxon>
        <taxon>Streptomycetaceae</taxon>
        <taxon>Streptomyces</taxon>
    </lineage>
</organism>